<feature type="domain" description="BRCT" evidence="3">
    <location>
        <begin position="148"/>
        <end position="258"/>
    </location>
</feature>
<keyword evidence="5" id="KW-1185">Reference proteome</keyword>
<dbReference type="SUPFAM" id="SSF52113">
    <property type="entry name" value="BRCT domain"/>
    <property type="match status" value="4"/>
</dbReference>
<dbReference type="Proteomes" id="UP000010091">
    <property type="component" value="Chromosome 2"/>
</dbReference>
<evidence type="ECO:0000259" key="3">
    <source>
        <dbReference type="PROSITE" id="PS50172"/>
    </source>
</evidence>
<feature type="compositionally biased region" description="Polar residues" evidence="2">
    <location>
        <begin position="724"/>
        <end position="737"/>
    </location>
</feature>
<dbReference type="VEuPathDB" id="FungiDB:CNAG_03659"/>
<dbReference type="CDD" id="cd17731">
    <property type="entry name" value="BRCT_TopBP1_rpt2_like"/>
    <property type="match status" value="1"/>
</dbReference>
<evidence type="ECO:0000313" key="5">
    <source>
        <dbReference type="Proteomes" id="UP000010091"/>
    </source>
</evidence>
<dbReference type="GO" id="GO:0006270">
    <property type="term" value="P:DNA replication initiation"/>
    <property type="evidence" value="ECO:0007669"/>
    <property type="project" value="TreeGrafter"/>
</dbReference>
<feature type="region of interest" description="Disordered" evidence="2">
    <location>
        <begin position="764"/>
        <end position="813"/>
    </location>
</feature>
<feature type="compositionally biased region" description="Basic and acidic residues" evidence="2">
    <location>
        <begin position="586"/>
        <end position="604"/>
    </location>
</feature>
<feature type="domain" description="BRCT" evidence="3">
    <location>
        <begin position="391"/>
        <end position="481"/>
    </location>
</feature>
<dbReference type="Gene3D" id="3.40.50.10190">
    <property type="entry name" value="BRCT domain"/>
    <property type="match status" value="4"/>
</dbReference>
<keyword evidence="1" id="KW-0677">Repeat</keyword>
<dbReference type="InterPro" id="IPR059215">
    <property type="entry name" value="BRCT2_TopBP1-like"/>
</dbReference>
<feature type="region of interest" description="Disordered" evidence="2">
    <location>
        <begin position="1"/>
        <end position="32"/>
    </location>
</feature>
<evidence type="ECO:0000313" key="4">
    <source>
        <dbReference type="EMBL" id="AFR93164.2"/>
    </source>
</evidence>
<dbReference type="OrthoDB" id="251770at2759"/>
<gene>
    <name evidence="4" type="ORF">CNAG_03659</name>
</gene>
<dbReference type="GO" id="GO:0033314">
    <property type="term" value="P:mitotic DNA replication checkpoint signaling"/>
    <property type="evidence" value="ECO:0007669"/>
    <property type="project" value="TreeGrafter"/>
</dbReference>
<dbReference type="PANTHER" id="PTHR13561:SF20">
    <property type="entry name" value="DNA TOPOISOMERASE 2-BINDING PROTEIN 1"/>
    <property type="match status" value="1"/>
</dbReference>
<feature type="region of interest" description="Disordered" evidence="2">
    <location>
        <begin position="577"/>
        <end position="661"/>
    </location>
</feature>
<dbReference type="PANTHER" id="PTHR13561">
    <property type="entry name" value="DNA REPLICATION REGULATOR DPB11-RELATED"/>
    <property type="match status" value="1"/>
</dbReference>
<feature type="compositionally biased region" description="Low complexity" evidence="2">
    <location>
        <begin position="790"/>
        <end position="801"/>
    </location>
</feature>
<dbReference type="HOGENOM" id="CLU_342002_0_0_1"/>
<dbReference type="CDD" id="cd00027">
    <property type="entry name" value="BRCT"/>
    <property type="match status" value="1"/>
</dbReference>
<dbReference type="KEGG" id="cng:CNAG_03659"/>
<dbReference type="Pfam" id="PF12738">
    <property type="entry name" value="PTCB-BRCT"/>
    <property type="match status" value="2"/>
</dbReference>
<dbReference type="RefSeq" id="XP_012047166.1">
    <property type="nucleotide sequence ID" value="XM_012191776.1"/>
</dbReference>
<dbReference type="EMBL" id="CP003821">
    <property type="protein sequence ID" value="AFR93164.2"/>
    <property type="molecule type" value="Genomic_DNA"/>
</dbReference>
<dbReference type="AlphaFoldDB" id="J9VKM2"/>
<evidence type="ECO:0000256" key="2">
    <source>
        <dbReference type="SAM" id="MobiDB-lite"/>
    </source>
</evidence>
<feature type="domain" description="BRCT" evidence="3">
    <location>
        <begin position="495"/>
        <end position="578"/>
    </location>
</feature>
<feature type="compositionally biased region" description="Basic and acidic residues" evidence="2">
    <location>
        <begin position="614"/>
        <end position="624"/>
    </location>
</feature>
<accession>J9VKM2</accession>
<dbReference type="PROSITE" id="PS50172">
    <property type="entry name" value="BRCT"/>
    <property type="match status" value="4"/>
</dbReference>
<proteinExistence type="predicted"/>
<sequence>MSNRRGHLSRKIPNAINRPAPPKAHVPRERSPLSRMDLELLRQAEAEDEEVINHSRQSARPWKGVFITFTGVENKAQLSGLARELGAEVDTALTRSITHVIAVSYESPKYQFALANGIPIMTPAWIIEAHEIWLAGGELDFEEDEENHRLLPFTGFRISMSGIDQMDRRRFLIQLITSHGGEYSKDLDRDCTHLVSSHPTSDKRRSEKVKWALRENAENEARRRKGVRDERDILIVYEEWIWDCVAYRGRWPSDKYDATKPRRGGKVDPGDVINGTFQIPRPDRKVVINSSTAIAGELDASEQASVRRRKTAGLDTLVGQIIGEGKNLDTPKRGASAILEEPTAKRPKPAAKSSMVHLSRSTSFATADVPTSGLPTTNDTEEKVTIDESKHVARIFEGLRMAVCKSKGWEAMLEALSSRGAILVDEKDWMKGETCNYAIIRLANPNIPPMPEGQNTIYVTENWVESCIVEGKLVSPDEHLLYKPLTIDVPIPGAKGIIVHISGSEDHQLSSYHRRLARALGFELRLTVDRDVTHLISFRNHGIKVRRAKAWGSQIVTHDWLLKMAETGKLEPEEEYQLHIPPENLRGSRKDSPLTADKVNRSKADLPVPCDSGVKPEPRLENRFEAGTSNQNQQTTIQAGPSSIPASRALRPTPTHVSDSTDDIFMLDARADVSKIQHADVTLEERSDPLRSSPQSLSRHTSAPAPRSSPFSNKSLTEADKRTNMTPSNSAAGTSTFALPNKAASAAALEDMGKKQDISDVLRRLAENPRGTPVNAPRRGRPSARIKSTNSRSPAIISPSSRPNPQPLHPDYQESMEVEDDPMKNFGNDVPEESMQIKYVDQKAVRERRKLMALFGEESEASKNKKR</sequence>
<feature type="compositionally biased region" description="Polar residues" evidence="2">
    <location>
        <begin position="627"/>
        <end position="645"/>
    </location>
</feature>
<dbReference type="InterPro" id="IPR036420">
    <property type="entry name" value="BRCT_dom_sf"/>
</dbReference>
<feature type="compositionally biased region" description="Basic residues" evidence="2">
    <location>
        <begin position="1"/>
        <end position="10"/>
    </location>
</feature>
<feature type="compositionally biased region" description="Polar residues" evidence="2">
    <location>
        <begin position="690"/>
        <end position="701"/>
    </location>
</feature>
<dbReference type="InterPro" id="IPR001357">
    <property type="entry name" value="BRCT_dom"/>
</dbReference>
<evidence type="ECO:0000256" key="1">
    <source>
        <dbReference type="ARBA" id="ARBA00022737"/>
    </source>
</evidence>
<organism evidence="4 5">
    <name type="scientific">Cryptococcus neoformans (strain H99 / ATCC 208821 / CBS 10515 / FGSC 9487)</name>
    <name type="common">Cryptococcus neoformans var. grubii serotype A</name>
    <dbReference type="NCBI Taxonomy" id="235443"/>
    <lineage>
        <taxon>Eukaryota</taxon>
        <taxon>Fungi</taxon>
        <taxon>Dikarya</taxon>
        <taxon>Basidiomycota</taxon>
        <taxon>Agaricomycotina</taxon>
        <taxon>Tremellomycetes</taxon>
        <taxon>Tremellales</taxon>
        <taxon>Cryptococcaceae</taxon>
        <taxon>Cryptococcus</taxon>
        <taxon>Cryptococcus neoformans species complex</taxon>
    </lineage>
</organism>
<dbReference type="SMART" id="SM00292">
    <property type="entry name" value="BRCT"/>
    <property type="match status" value="3"/>
</dbReference>
<feature type="compositionally biased region" description="Basic and acidic residues" evidence="2">
    <location>
        <begin position="680"/>
        <end position="689"/>
    </location>
</feature>
<name>J9VKM2_CRYN9</name>
<dbReference type="GeneID" id="23887135"/>
<reference evidence="4 5" key="1">
    <citation type="journal article" date="2014" name="PLoS Genet.">
        <title>Analysis of the genome and transcriptome of Cryptococcus neoformans var. grubii reveals complex RNA expression and microevolution leading to virulence attenuation.</title>
        <authorList>
            <person name="Janbon G."/>
            <person name="Ormerod K.L."/>
            <person name="Paulet D."/>
            <person name="Byrnes E.J.III."/>
            <person name="Yadav V."/>
            <person name="Chatterjee G."/>
            <person name="Mullapudi N."/>
            <person name="Hon C.C."/>
            <person name="Billmyre R.B."/>
            <person name="Brunel F."/>
            <person name="Bahn Y.S."/>
            <person name="Chen W."/>
            <person name="Chen Y."/>
            <person name="Chow E.W."/>
            <person name="Coppee J.Y."/>
            <person name="Floyd-Averette A."/>
            <person name="Gaillardin C."/>
            <person name="Gerik K.J."/>
            <person name="Goldberg J."/>
            <person name="Gonzalez-Hilarion S."/>
            <person name="Gujja S."/>
            <person name="Hamlin J.L."/>
            <person name="Hsueh Y.P."/>
            <person name="Ianiri G."/>
            <person name="Jones S."/>
            <person name="Kodira C.D."/>
            <person name="Kozubowski L."/>
            <person name="Lam W."/>
            <person name="Marra M."/>
            <person name="Mesner L.D."/>
            <person name="Mieczkowski P.A."/>
            <person name="Moyrand F."/>
            <person name="Nielsen K."/>
            <person name="Proux C."/>
            <person name="Rossignol T."/>
            <person name="Schein J.E."/>
            <person name="Sun S."/>
            <person name="Wollschlaeger C."/>
            <person name="Wood I.A."/>
            <person name="Zeng Q."/>
            <person name="Neuveglise C."/>
            <person name="Newlon C.S."/>
            <person name="Perfect J.R."/>
            <person name="Lodge J.K."/>
            <person name="Idnurm A."/>
            <person name="Stajich J.E."/>
            <person name="Kronstad J.W."/>
            <person name="Sanyal K."/>
            <person name="Heitman J."/>
            <person name="Fraser J.A."/>
            <person name="Cuomo C.A."/>
            <person name="Dietrich F.S."/>
        </authorList>
    </citation>
    <scope>NUCLEOTIDE SEQUENCE [LARGE SCALE GENOMIC DNA]</scope>
    <source>
        <strain evidence="5">H99 / ATCC 208821 / CBS 10515 / FGSC 9487</strain>
    </source>
</reference>
<protein>
    <submittedName>
        <fullName evidence="4">DNA replication regulator DPB11</fullName>
    </submittedName>
</protein>
<feature type="region of interest" description="Disordered" evidence="2">
    <location>
        <begin position="680"/>
        <end position="737"/>
    </location>
</feature>
<feature type="domain" description="BRCT" evidence="3">
    <location>
        <begin position="57"/>
        <end position="128"/>
    </location>
</feature>
<feature type="region of interest" description="Disordered" evidence="2">
    <location>
        <begin position="361"/>
        <end position="382"/>
    </location>
</feature>
<dbReference type="GO" id="GO:0007095">
    <property type="term" value="P:mitotic G2 DNA damage checkpoint signaling"/>
    <property type="evidence" value="ECO:0007669"/>
    <property type="project" value="TreeGrafter"/>
</dbReference>
<dbReference type="Pfam" id="PF00533">
    <property type="entry name" value="BRCT"/>
    <property type="match status" value="1"/>
</dbReference>